<evidence type="ECO:0000313" key="4">
    <source>
        <dbReference type="Proteomes" id="UP000053593"/>
    </source>
</evidence>
<evidence type="ECO:0000259" key="2">
    <source>
        <dbReference type="Pfam" id="PF12937"/>
    </source>
</evidence>
<feature type="domain" description="F-box" evidence="2">
    <location>
        <begin position="81"/>
        <end position="130"/>
    </location>
</feature>
<dbReference type="InterPro" id="IPR036047">
    <property type="entry name" value="F-box-like_dom_sf"/>
</dbReference>
<reference evidence="3 4" key="1">
    <citation type="submission" date="2014-04" db="EMBL/GenBank/DDBJ databases">
        <title>Evolutionary Origins and Diversification of the Mycorrhizal Mutualists.</title>
        <authorList>
            <consortium name="DOE Joint Genome Institute"/>
            <consortium name="Mycorrhizal Genomics Consortium"/>
            <person name="Kohler A."/>
            <person name="Kuo A."/>
            <person name="Nagy L.G."/>
            <person name="Floudas D."/>
            <person name="Copeland A."/>
            <person name="Barry K.W."/>
            <person name="Cichocki N."/>
            <person name="Veneault-Fourrey C."/>
            <person name="LaButti K."/>
            <person name="Lindquist E.A."/>
            <person name="Lipzen A."/>
            <person name="Lundell T."/>
            <person name="Morin E."/>
            <person name="Murat C."/>
            <person name="Riley R."/>
            <person name="Ohm R."/>
            <person name="Sun H."/>
            <person name="Tunlid A."/>
            <person name="Henrissat B."/>
            <person name="Grigoriev I.V."/>
            <person name="Hibbett D.S."/>
            <person name="Martin F."/>
        </authorList>
    </citation>
    <scope>NUCLEOTIDE SEQUENCE [LARGE SCALE GENOMIC DNA]</scope>
    <source>
        <strain evidence="3 4">FD-317 M1</strain>
    </source>
</reference>
<sequence>MPDRFKPRADISAKIISERLRSPGIPQRSEISQIMHDIDKDLETYNQQISSLESQLAFLRSQQERLRSRKTVLSSLLSPIHYLPNEILLRIFIFLTRDTNDLATVLPSALSIASVCSRWRELAISFAGVWSSFEITFGYPEEPTPPLARRLDIFLERSRDQPLDLNIVNPDTEHPLLPRLVRHSNRWRHLTL</sequence>
<dbReference type="HOGENOM" id="CLU_018544_3_1_1"/>
<dbReference type="AlphaFoldDB" id="A0A0D0CTF9"/>
<evidence type="ECO:0000256" key="1">
    <source>
        <dbReference type="SAM" id="Coils"/>
    </source>
</evidence>
<accession>A0A0D0CTF9</accession>
<dbReference type="OrthoDB" id="2864680at2759"/>
<dbReference type="SUPFAM" id="SSF81383">
    <property type="entry name" value="F-box domain"/>
    <property type="match status" value="1"/>
</dbReference>
<dbReference type="Proteomes" id="UP000053593">
    <property type="component" value="Unassembled WGS sequence"/>
</dbReference>
<organism evidence="3 4">
    <name type="scientific">Collybiopsis luxurians FD-317 M1</name>
    <dbReference type="NCBI Taxonomy" id="944289"/>
    <lineage>
        <taxon>Eukaryota</taxon>
        <taxon>Fungi</taxon>
        <taxon>Dikarya</taxon>
        <taxon>Basidiomycota</taxon>
        <taxon>Agaricomycotina</taxon>
        <taxon>Agaricomycetes</taxon>
        <taxon>Agaricomycetidae</taxon>
        <taxon>Agaricales</taxon>
        <taxon>Marasmiineae</taxon>
        <taxon>Omphalotaceae</taxon>
        <taxon>Collybiopsis</taxon>
        <taxon>Collybiopsis luxurians</taxon>
    </lineage>
</organism>
<proteinExistence type="predicted"/>
<protein>
    <recommendedName>
        <fullName evidence="2">F-box domain-containing protein</fullName>
    </recommendedName>
</protein>
<gene>
    <name evidence="3" type="ORF">GYMLUDRAFT_164242</name>
</gene>
<dbReference type="Gene3D" id="1.20.1280.50">
    <property type="match status" value="1"/>
</dbReference>
<keyword evidence="4" id="KW-1185">Reference proteome</keyword>
<feature type="non-terminal residue" evidence="3">
    <location>
        <position position="192"/>
    </location>
</feature>
<dbReference type="Pfam" id="PF12937">
    <property type="entry name" value="F-box-like"/>
    <property type="match status" value="1"/>
</dbReference>
<dbReference type="CDD" id="cd09917">
    <property type="entry name" value="F-box_SF"/>
    <property type="match status" value="1"/>
</dbReference>
<evidence type="ECO:0000313" key="3">
    <source>
        <dbReference type="EMBL" id="KIK62722.1"/>
    </source>
</evidence>
<feature type="coiled-coil region" evidence="1">
    <location>
        <begin position="35"/>
        <end position="69"/>
    </location>
</feature>
<keyword evidence="1" id="KW-0175">Coiled coil</keyword>
<dbReference type="InterPro" id="IPR001810">
    <property type="entry name" value="F-box_dom"/>
</dbReference>
<name>A0A0D0CTF9_9AGAR</name>
<dbReference type="EMBL" id="KN834766">
    <property type="protein sequence ID" value="KIK62722.1"/>
    <property type="molecule type" value="Genomic_DNA"/>
</dbReference>